<evidence type="ECO:0000256" key="3">
    <source>
        <dbReference type="PROSITE-ProRule" id="PRU01161"/>
    </source>
</evidence>
<dbReference type="PANTHER" id="PTHR32176:SF92">
    <property type="entry name" value="XYLOSE ISOMERASE"/>
    <property type="match status" value="1"/>
</dbReference>
<evidence type="ECO:0000256" key="1">
    <source>
        <dbReference type="ARBA" id="ARBA00010240"/>
    </source>
</evidence>
<sequence length="363" mass="39943">MEENVTTERVRVLSLNGGGIRGLFTISVLAEIEQIIENQSGAKDVKVGDYFDLITGTSIGGILALGLAEGKSARQLKGVFYARGNDIFPRQRFLDSVIKSVKKLILPTYSSSPLRDAIVEMIGDEITFDDLTRRVMIPTVNLSTGRPQFFKTPHNPNFTRDGRLKLVDAALATSAAPTYFAPHFWQDLGAYFADGGLVANNPSFVGLHEVFGDMKSDFPHATYSDVHILNIGTMGEEYAISPEVLASKKKQGYFGLWGTGERLVLTTMTTNQLLHQYMLQRQLIAHDASGNYVSLDSRVPNEASKDITLDNSSNSSLNNLATRGQQLATEEYAKNPALRAFFSKPAKPFKTLVSPTENNIEEL</sequence>
<dbReference type="RefSeq" id="WP_016800992.1">
    <property type="nucleotide sequence ID" value="NZ_AIDR02000027.1"/>
</dbReference>
<feature type="short sequence motif" description="GXGXXG" evidence="3">
    <location>
        <begin position="17"/>
        <end position="22"/>
    </location>
</feature>
<feature type="short sequence motif" description="GXSXG" evidence="3">
    <location>
        <begin position="56"/>
        <end position="60"/>
    </location>
</feature>
<proteinExistence type="inferred from homology"/>
<evidence type="ECO:0000313" key="6">
    <source>
        <dbReference type="Proteomes" id="UP001441914"/>
    </source>
</evidence>
<comment type="similarity">
    <text evidence="1">Belongs to the patatin family.</text>
</comment>
<dbReference type="EMBL" id="CP135176">
    <property type="protein sequence ID" value="WZS85670.1"/>
    <property type="molecule type" value="Genomic_DNA"/>
</dbReference>
<feature type="active site" description="Proton acceptor" evidence="3">
    <location>
        <position position="194"/>
    </location>
</feature>
<keyword evidence="2 3" id="KW-0443">Lipid metabolism</keyword>
<feature type="active site" description="Nucleophile" evidence="3">
    <location>
        <position position="58"/>
    </location>
</feature>
<keyword evidence="3" id="KW-0378">Hydrolase</keyword>
<feature type="short sequence motif" description="DGA/G" evidence="3">
    <location>
        <begin position="194"/>
        <end position="196"/>
    </location>
</feature>
<dbReference type="Proteomes" id="UP001441914">
    <property type="component" value="Chromosome 1"/>
</dbReference>
<dbReference type="Pfam" id="PF01734">
    <property type="entry name" value="Patatin"/>
    <property type="match status" value="1"/>
</dbReference>
<dbReference type="CDD" id="cd07199">
    <property type="entry name" value="Pat17_PNPLA8_PNPLA9_like"/>
    <property type="match status" value="1"/>
</dbReference>
<organism evidence="5 6">
    <name type="scientific">Vibrio cyclitrophicus ZF270</name>
    <dbReference type="NCBI Taxonomy" id="1136176"/>
    <lineage>
        <taxon>Bacteria</taxon>
        <taxon>Pseudomonadati</taxon>
        <taxon>Pseudomonadota</taxon>
        <taxon>Gammaproteobacteria</taxon>
        <taxon>Vibrionales</taxon>
        <taxon>Vibrionaceae</taxon>
        <taxon>Vibrio</taxon>
    </lineage>
</organism>
<dbReference type="AlphaFoldDB" id="A0AAN0LLI2"/>
<dbReference type="GO" id="GO:0016787">
    <property type="term" value="F:hydrolase activity"/>
    <property type="evidence" value="ECO:0007669"/>
    <property type="project" value="UniProtKB-UniRule"/>
</dbReference>
<dbReference type="Gene3D" id="3.40.1090.10">
    <property type="entry name" value="Cytosolic phospholipase A2 catalytic domain"/>
    <property type="match status" value="1"/>
</dbReference>
<dbReference type="PANTHER" id="PTHR32176">
    <property type="entry name" value="XYLOSE ISOMERASE"/>
    <property type="match status" value="1"/>
</dbReference>
<feature type="domain" description="PNPLA" evidence="4">
    <location>
        <begin position="13"/>
        <end position="207"/>
    </location>
</feature>
<keyword evidence="3" id="KW-0442">Lipid degradation</keyword>
<gene>
    <name evidence="5" type="ORF">QYQ95_14695</name>
</gene>
<accession>A0AAN0LLI2</accession>
<name>A0AAN0LLI2_9VIBR</name>
<evidence type="ECO:0000259" key="4">
    <source>
        <dbReference type="PROSITE" id="PS51635"/>
    </source>
</evidence>
<keyword evidence="6" id="KW-1185">Reference proteome</keyword>
<dbReference type="NCBIfam" id="NF041079">
    <property type="entry name" value="CBASS_lipase"/>
    <property type="match status" value="1"/>
</dbReference>
<dbReference type="PROSITE" id="PS51635">
    <property type="entry name" value="PNPLA"/>
    <property type="match status" value="1"/>
</dbReference>
<evidence type="ECO:0000256" key="2">
    <source>
        <dbReference type="ARBA" id="ARBA00023098"/>
    </source>
</evidence>
<dbReference type="GO" id="GO:0016042">
    <property type="term" value="P:lipid catabolic process"/>
    <property type="evidence" value="ECO:0007669"/>
    <property type="project" value="UniProtKB-UniRule"/>
</dbReference>
<dbReference type="InterPro" id="IPR002641">
    <property type="entry name" value="PNPLA_dom"/>
</dbReference>
<dbReference type="SUPFAM" id="SSF52151">
    <property type="entry name" value="FabD/lysophospholipase-like"/>
    <property type="match status" value="1"/>
</dbReference>
<reference evidence="5 6" key="1">
    <citation type="journal article" date="2024" name="Elife">
        <title>Polysaccharide breakdown products drive degradation-dispersal cycles of foraging bacteria through changes in metabolism and motility.</title>
        <authorList>
            <person name="Stubbusch A.K."/>
            <person name="Keegstra J.M."/>
            <person name="Schwartzman J."/>
            <person name="Pontrelli S."/>
            <person name="Clerc E.E."/>
            <person name="Stocker R."/>
            <person name="Magnabosco C."/>
            <person name="Schubert O.T."/>
            <person name="Ackermann M."/>
            <person name="D'Souza G.G."/>
        </authorList>
    </citation>
    <scope>NUCLEOTIDE SEQUENCE [LARGE SCALE GENOMIC DNA]</scope>
    <source>
        <strain evidence="5 6">ZF270</strain>
    </source>
</reference>
<protein>
    <submittedName>
        <fullName evidence="5">CBASS cGAMP-activated phospholipase</fullName>
    </submittedName>
</protein>
<evidence type="ECO:0000313" key="5">
    <source>
        <dbReference type="EMBL" id="WZS85670.1"/>
    </source>
</evidence>
<dbReference type="InterPro" id="IPR016035">
    <property type="entry name" value="Acyl_Trfase/lysoPLipase"/>
</dbReference>